<dbReference type="SUPFAM" id="SSF46626">
    <property type="entry name" value="Cytochrome c"/>
    <property type="match status" value="1"/>
</dbReference>
<keyword evidence="7" id="KW-0732">Signal</keyword>
<dbReference type="PANTHER" id="PTHR33751:SF1">
    <property type="entry name" value="CBB3-TYPE CYTOCHROME C OXIDASE SUBUNIT FIXP"/>
    <property type="match status" value="1"/>
</dbReference>
<dbReference type="InterPro" id="IPR008168">
    <property type="entry name" value="Cyt_C_IC"/>
</dbReference>
<comment type="caution">
    <text evidence="9">The sequence shown here is derived from an EMBL/GenBank/DDBJ whole genome shotgun (WGS) entry which is preliminary data.</text>
</comment>
<feature type="domain" description="Cytochrome c" evidence="8">
    <location>
        <begin position="66"/>
        <end position="145"/>
    </location>
</feature>
<evidence type="ECO:0000256" key="6">
    <source>
        <dbReference type="PROSITE-ProRule" id="PRU00433"/>
    </source>
</evidence>
<dbReference type="InterPro" id="IPR036909">
    <property type="entry name" value="Cyt_c-like_dom_sf"/>
</dbReference>
<proteinExistence type="predicted"/>
<evidence type="ECO:0000256" key="2">
    <source>
        <dbReference type="ARBA" id="ARBA00022617"/>
    </source>
</evidence>
<evidence type="ECO:0000259" key="8">
    <source>
        <dbReference type="PROSITE" id="PS51007"/>
    </source>
</evidence>
<gene>
    <name evidence="9" type="ORF">rosag_20360</name>
</gene>
<organism evidence="9 10">
    <name type="scientific">Roseisolibacter agri</name>
    <dbReference type="NCBI Taxonomy" id="2014610"/>
    <lineage>
        <taxon>Bacteria</taxon>
        <taxon>Pseudomonadati</taxon>
        <taxon>Gemmatimonadota</taxon>
        <taxon>Gemmatimonadia</taxon>
        <taxon>Gemmatimonadales</taxon>
        <taxon>Gemmatimonadaceae</taxon>
        <taxon>Roseisolibacter</taxon>
    </lineage>
</organism>
<keyword evidence="3 6" id="KW-0479">Metal-binding</keyword>
<evidence type="ECO:0000256" key="7">
    <source>
        <dbReference type="SAM" id="SignalP"/>
    </source>
</evidence>
<dbReference type="InterPro" id="IPR050597">
    <property type="entry name" value="Cytochrome_c_Oxidase_Subunit"/>
</dbReference>
<keyword evidence="10" id="KW-1185">Reference proteome</keyword>
<evidence type="ECO:0000313" key="10">
    <source>
        <dbReference type="Proteomes" id="UP001161325"/>
    </source>
</evidence>
<evidence type="ECO:0000256" key="5">
    <source>
        <dbReference type="ARBA" id="ARBA00023004"/>
    </source>
</evidence>
<dbReference type="EMBL" id="BRXS01000003">
    <property type="protein sequence ID" value="GLC25523.1"/>
    <property type="molecule type" value="Genomic_DNA"/>
</dbReference>
<dbReference type="InterPro" id="IPR009056">
    <property type="entry name" value="Cyt_c-like_dom"/>
</dbReference>
<dbReference type="Gene3D" id="1.10.760.10">
    <property type="entry name" value="Cytochrome c-like domain"/>
    <property type="match status" value="1"/>
</dbReference>
<reference evidence="9" key="1">
    <citation type="submission" date="2022-08" db="EMBL/GenBank/DDBJ databases">
        <title>Draft genome sequencing of Roseisolibacter agri AW1220.</title>
        <authorList>
            <person name="Tobiishi Y."/>
            <person name="Tonouchi A."/>
        </authorList>
    </citation>
    <scope>NUCLEOTIDE SEQUENCE</scope>
    <source>
        <strain evidence="9">AW1220</strain>
    </source>
</reference>
<dbReference type="GO" id="GO:0009055">
    <property type="term" value="F:electron transfer activity"/>
    <property type="evidence" value="ECO:0007669"/>
    <property type="project" value="InterPro"/>
</dbReference>
<evidence type="ECO:0000256" key="4">
    <source>
        <dbReference type="ARBA" id="ARBA00022982"/>
    </source>
</evidence>
<dbReference type="PROSITE" id="PS51007">
    <property type="entry name" value="CYTC"/>
    <property type="match status" value="1"/>
</dbReference>
<dbReference type="Proteomes" id="UP001161325">
    <property type="component" value="Unassembled WGS sequence"/>
</dbReference>
<dbReference type="PRINTS" id="PR00605">
    <property type="entry name" value="CYTCHROMECIC"/>
</dbReference>
<evidence type="ECO:0000313" key="9">
    <source>
        <dbReference type="EMBL" id="GLC25523.1"/>
    </source>
</evidence>
<dbReference type="Pfam" id="PF13442">
    <property type="entry name" value="Cytochrome_CBB3"/>
    <property type="match status" value="1"/>
</dbReference>
<dbReference type="GO" id="GO:0005506">
    <property type="term" value="F:iron ion binding"/>
    <property type="evidence" value="ECO:0007669"/>
    <property type="project" value="InterPro"/>
</dbReference>
<dbReference type="RefSeq" id="WP_284349979.1">
    <property type="nucleotide sequence ID" value="NZ_BRXS01000003.1"/>
</dbReference>
<keyword evidence="2 6" id="KW-0349">Heme</keyword>
<dbReference type="AlphaFoldDB" id="A0AA37QGT4"/>
<evidence type="ECO:0000256" key="3">
    <source>
        <dbReference type="ARBA" id="ARBA00022723"/>
    </source>
</evidence>
<dbReference type="GO" id="GO:0020037">
    <property type="term" value="F:heme binding"/>
    <property type="evidence" value="ECO:0007669"/>
    <property type="project" value="InterPro"/>
</dbReference>
<feature type="signal peptide" evidence="7">
    <location>
        <begin position="1"/>
        <end position="21"/>
    </location>
</feature>
<sequence>MTRVRLFVLATALATALAACGEPAAERTLPGGAPVRDTAALRTSALSAGGARADVAMRNPYADDALAVAEGRTLYNAMNCSGCHGGAGGGGIGPPLADADWIYGGQSENIVEAILKGRPNGMPAFGQRLPAAEAWKIAAYVATLHDPKADASRVGMPGR</sequence>
<dbReference type="PANTHER" id="PTHR33751">
    <property type="entry name" value="CBB3-TYPE CYTOCHROME C OXIDASE SUBUNIT FIXP"/>
    <property type="match status" value="1"/>
</dbReference>
<keyword evidence="1" id="KW-0813">Transport</keyword>
<evidence type="ECO:0000256" key="1">
    <source>
        <dbReference type="ARBA" id="ARBA00022448"/>
    </source>
</evidence>
<keyword evidence="4" id="KW-0249">Electron transport</keyword>
<protein>
    <recommendedName>
        <fullName evidence="8">Cytochrome c domain-containing protein</fullName>
    </recommendedName>
</protein>
<accession>A0AA37QGT4</accession>
<name>A0AA37QGT4_9BACT</name>
<keyword evidence="5 6" id="KW-0408">Iron</keyword>
<feature type="chain" id="PRO_5041292100" description="Cytochrome c domain-containing protein" evidence="7">
    <location>
        <begin position="22"/>
        <end position="159"/>
    </location>
</feature>
<dbReference type="PROSITE" id="PS51257">
    <property type="entry name" value="PROKAR_LIPOPROTEIN"/>
    <property type="match status" value="1"/>
</dbReference>